<comment type="subcellular location">
    <subcellularLocation>
        <location evidence="1">Cell membrane</location>
        <topology evidence="1">Multi-pass membrane protein</topology>
    </subcellularLocation>
</comment>
<dbReference type="PANTHER" id="PTHR10489">
    <property type="entry name" value="CELL ADHESION MOLECULE"/>
    <property type="match status" value="1"/>
</dbReference>
<dbReference type="Gene3D" id="1.20.1070.10">
    <property type="entry name" value="Rhodopsin 7-helix transmembrane proteins"/>
    <property type="match status" value="1"/>
</dbReference>
<keyword evidence="8 9" id="KW-0807">Transducer</keyword>
<feature type="transmembrane region" description="Helical" evidence="10">
    <location>
        <begin position="114"/>
        <end position="132"/>
    </location>
</feature>
<feature type="transmembrane region" description="Helical" evidence="10">
    <location>
        <begin position="244"/>
        <end position="265"/>
    </location>
</feature>
<accession>A0A8C4SIE9</accession>
<reference evidence="12" key="1">
    <citation type="submission" date="2021-06" db="EMBL/GenBank/DDBJ databases">
        <authorList>
            <consortium name="Wellcome Sanger Institute Data Sharing"/>
        </authorList>
    </citation>
    <scope>NUCLEOTIDE SEQUENCE [LARGE SCALE GENOMIC DNA]</scope>
</reference>
<feature type="transmembrane region" description="Helical" evidence="10">
    <location>
        <begin position="285"/>
        <end position="308"/>
    </location>
</feature>
<proteinExistence type="inferred from homology"/>
<dbReference type="SUPFAM" id="SSF81321">
    <property type="entry name" value="Family A G protein-coupled receptor-like"/>
    <property type="match status" value="1"/>
</dbReference>
<dbReference type="PANTHER" id="PTHR10489:SF627">
    <property type="entry name" value="C-C CHEMOKINE RECEPTOR TYPE 8"/>
    <property type="match status" value="1"/>
</dbReference>
<keyword evidence="4 10" id="KW-1133">Transmembrane helix</keyword>
<comment type="similarity">
    <text evidence="9">Belongs to the G-protein coupled receptor 1 family.</text>
</comment>
<evidence type="ECO:0000256" key="9">
    <source>
        <dbReference type="RuleBase" id="RU000688"/>
    </source>
</evidence>
<feature type="transmembrane region" description="Helical" evidence="10">
    <location>
        <begin position="78"/>
        <end position="102"/>
    </location>
</feature>
<organism evidence="12 13">
    <name type="scientific">Erpetoichthys calabaricus</name>
    <name type="common">Rope fish</name>
    <name type="synonym">Calamoichthys calabaricus</name>
    <dbReference type="NCBI Taxonomy" id="27687"/>
    <lineage>
        <taxon>Eukaryota</taxon>
        <taxon>Metazoa</taxon>
        <taxon>Chordata</taxon>
        <taxon>Craniata</taxon>
        <taxon>Vertebrata</taxon>
        <taxon>Euteleostomi</taxon>
        <taxon>Actinopterygii</taxon>
        <taxon>Polypteriformes</taxon>
        <taxon>Polypteridae</taxon>
        <taxon>Erpetoichthys</taxon>
    </lineage>
</organism>
<feature type="domain" description="G-protein coupled receptors family 1 profile" evidence="11">
    <location>
        <begin position="58"/>
        <end position="305"/>
    </location>
</feature>
<evidence type="ECO:0000313" key="13">
    <source>
        <dbReference type="Proteomes" id="UP000694620"/>
    </source>
</evidence>
<dbReference type="GO" id="GO:0006955">
    <property type="term" value="P:immune response"/>
    <property type="evidence" value="ECO:0007669"/>
    <property type="project" value="TreeGrafter"/>
</dbReference>
<dbReference type="CDD" id="cd14984">
    <property type="entry name" value="7tmA_Chemokine_R"/>
    <property type="match status" value="1"/>
</dbReference>
<sequence length="356" mass="40550">MKTFSPNPIMETSTFYFYDINSTFPWDEDDNNPCVKNKIASKFLPVLYSMLFVIGLVGNGLVLYIVTQCVRLKSMTDVSFLNLAISDLLLIISLPFLAYYAADQWIFGDAMCKIIMGLYHVGFYGGIFFVTLMSVDRYLAVVHAVYAIRARTVFYGTIASSVVWVISVAVSFPEILYNSVIYDNITTCRPQYSRLQRKSFKIATILKMNILGLLIPLAIMCFCSFMIIKRLLRCHSVKRETIKLVFFIVGAFFIFWMPYNIASFLDALQTFGIFSDCKSNINIDLTLQVTEVIAHIHSCLNPYFYIFVGEKFKRHFIKMIAKVPFLKCSLLKPHLPSTVSSFYSQSTSVAENSVAL</sequence>
<evidence type="ECO:0000256" key="2">
    <source>
        <dbReference type="ARBA" id="ARBA00022475"/>
    </source>
</evidence>
<reference evidence="12" key="2">
    <citation type="submission" date="2025-08" db="UniProtKB">
        <authorList>
            <consortium name="Ensembl"/>
        </authorList>
    </citation>
    <scope>IDENTIFICATION</scope>
</reference>
<evidence type="ECO:0000313" key="12">
    <source>
        <dbReference type="Ensembl" id="ENSECRP00000017075.1"/>
    </source>
</evidence>
<evidence type="ECO:0000256" key="4">
    <source>
        <dbReference type="ARBA" id="ARBA00022989"/>
    </source>
</evidence>
<evidence type="ECO:0000259" key="11">
    <source>
        <dbReference type="PROSITE" id="PS50262"/>
    </source>
</evidence>
<feature type="transmembrane region" description="Helical" evidence="10">
    <location>
        <begin position="153"/>
        <end position="172"/>
    </location>
</feature>
<evidence type="ECO:0000256" key="10">
    <source>
        <dbReference type="SAM" id="Phobius"/>
    </source>
</evidence>
<protein>
    <recommendedName>
        <fullName evidence="11">G-protein coupled receptors family 1 profile domain-containing protein</fullName>
    </recommendedName>
</protein>
<dbReference type="Proteomes" id="UP000694620">
    <property type="component" value="Chromosome 13"/>
</dbReference>
<dbReference type="FunFam" id="1.20.1070.10:FF:000026">
    <property type="entry name" value="C-C chemokine receptor type 5"/>
    <property type="match status" value="1"/>
</dbReference>
<evidence type="ECO:0000256" key="8">
    <source>
        <dbReference type="ARBA" id="ARBA00023224"/>
    </source>
</evidence>
<name>A0A8C4SIE9_ERPCA</name>
<dbReference type="AlphaFoldDB" id="A0A8C4SIE9"/>
<keyword evidence="6 10" id="KW-0472">Membrane</keyword>
<dbReference type="GO" id="GO:0019722">
    <property type="term" value="P:calcium-mediated signaling"/>
    <property type="evidence" value="ECO:0007669"/>
    <property type="project" value="TreeGrafter"/>
</dbReference>
<dbReference type="InterPro" id="IPR000355">
    <property type="entry name" value="Chemokine_rcpt"/>
</dbReference>
<evidence type="ECO:0000256" key="3">
    <source>
        <dbReference type="ARBA" id="ARBA00022692"/>
    </source>
</evidence>
<dbReference type="GO" id="GO:0009897">
    <property type="term" value="C:external side of plasma membrane"/>
    <property type="evidence" value="ECO:0007669"/>
    <property type="project" value="TreeGrafter"/>
</dbReference>
<dbReference type="PROSITE" id="PS00237">
    <property type="entry name" value="G_PROTEIN_RECEP_F1_1"/>
    <property type="match status" value="1"/>
</dbReference>
<reference evidence="12" key="3">
    <citation type="submission" date="2025-09" db="UniProtKB">
        <authorList>
            <consortium name="Ensembl"/>
        </authorList>
    </citation>
    <scope>IDENTIFICATION</scope>
</reference>
<dbReference type="Ensembl" id="ENSECRT00000017402.1">
    <property type="protein sequence ID" value="ENSECRP00000017075.1"/>
    <property type="gene ID" value="ENSECRG00000011368.1"/>
</dbReference>
<dbReference type="GO" id="GO:0019957">
    <property type="term" value="F:C-C chemokine binding"/>
    <property type="evidence" value="ECO:0007669"/>
    <property type="project" value="TreeGrafter"/>
</dbReference>
<keyword evidence="13" id="KW-1185">Reference proteome</keyword>
<dbReference type="GeneTree" id="ENSGT01020000230359"/>
<dbReference type="InterPro" id="IPR000276">
    <property type="entry name" value="GPCR_Rhodpsn"/>
</dbReference>
<evidence type="ECO:0000256" key="5">
    <source>
        <dbReference type="ARBA" id="ARBA00023040"/>
    </source>
</evidence>
<dbReference type="InterPro" id="IPR017452">
    <property type="entry name" value="GPCR_Rhodpsn_7TM"/>
</dbReference>
<keyword evidence="2" id="KW-1003">Cell membrane</keyword>
<dbReference type="GO" id="GO:0016493">
    <property type="term" value="F:C-C chemokine receptor activity"/>
    <property type="evidence" value="ECO:0007669"/>
    <property type="project" value="TreeGrafter"/>
</dbReference>
<dbReference type="Pfam" id="PF00001">
    <property type="entry name" value="7tm_1"/>
    <property type="match status" value="1"/>
</dbReference>
<dbReference type="PRINTS" id="PR00657">
    <property type="entry name" value="CCCHEMOKINER"/>
</dbReference>
<evidence type="ECO:0000256" key="1">
    <source>
        <dbReference type="ARBA" id="ARBA00004651"/>
    </source>
</evidence>
<dbReference type="PROSITE" id="PS50262">
    <property type="entry name" value="G_PROTEIN_RECEP_F1_2"/>
    <property type="match status" value="1"/>
</dbReference>
<evidence type="ECO:0000256" key="7">
    <source>
        <dbReference type="ARBA" id="ARBA00023170"/>
    </source>
</evidence>
<dbReference type="GO" id="GO:0007204">
    <property type="term" value="P:positive regulation of cytosolic calcium ion concentration"/>
    <property type="evidence" value="ECO:0007669"/>
    <property type="project" value="TreeGrafter"/>
</dbReference>
<evidence type="ECO:0000256" key="6">
    <source>
        <dbReference type="ARBA" id="ARBA00023136"/>
    </source>
</evidence>
<dbReference type="PRINTS" id="PR00237">
    <property type="entry name" value="GPCRRHODOPSN"/>
</dbReference>
<keyword evidence="3 9" id="KW-0812">Transmembrane</keyword>
<dbReference type="InterPro" id="IPR050119">
    <property type="entry name" value="CCR1-9-like"/>
</dbReference>
<keyword evidence="7 9" id="KW-0675">Receptor</keyword>
<dbReference type="GO" id="GO:0060326">
    <property type="term" value="P:cell chemotaxis"/>
    <property type="evidence" value="ECO:0007669"/>
    <property type="project" value="TreeGrafter"/>
</dbReference>
<feature type="transmembrane region" description="Helical" evidence="10">
    <location>
        <begin position="210"/>
        <end position="232"/>
    </location>
</feature>
<feature type="transmembrane region" description="Helical" evidence="10">
    <location>
        <begin position="46"/>
        <end position="66"/>
    </location>
</feature>
<keyword evidence="5 9" id="KW-0297">G-protein coupled receptor</keyword>